<dbReference type="SUPFAM" id="SSF56601">
    <property type="entry name" value="beta-lactamase/transpeptidase-like"/>
    <property type="match status" value="1"/>
</dbReference>
<dbReference type="PANTHER" id="PTHR46825">
    <property type="entry name" value="D-ALANYL-D-ALANINE-CARBOXYPEPTIDASE/ENDOPEPTIDASE AMPH"/>
    <property type="match status" value="1"/>
</dbReference>
<name>A0A921JC83_9STAP</name>
<feature type="domain" description="Beta-lactamase-related" evidence="1">
    <location>
        <begin position="49"/>
        <end position="127"/>
    </location>
</feature>
<proteinExistence type="predicted"/>
<evidence type="ECO:0000259" key="1">
    <source>
        <dbReference type="Pfam" id="PF00144"/>
    </source>
</evidence>
<sequence length="135" mass="15121">MKNLLRTLSLLILLLVSTSLIHVKTFANTLPSGTSFEDIGEEIEDFVAANDEELAGMAVSVFNSDGVIYENYFGYQDLEAEILVEEDTVFEWGSVGKIMVWVAMMQLYEDGLVDFDADIMTYLPDLSDNPSVRIH</sequence>
<comment type="caution">
    <text evidence="2">The sequence shown here is derived from an EMBL/GenBank/DDBJ whole genome shotgun (WGS) entry which is preliminary data.</text>
</comment>
<accession>A0A921JC83</accession>
<dbReference type="InterPro" id="IPR050491">
    <property type="entry name" value="AmpC-like"/>
</dbReference>
<dbReference type="Pfam" id="PF00144">
    <property type="entry name" value="Beta-lactamase"/>
    <property type="match status" value="1"/>
</dbReference>
<evidence type="ECO:0000313" key="2">
    <source>
        <dbReference type="EMBL" id="HJE20427.1"/>
    </source>
</evidence>
<reference evidence="2" key="2">
    <citation type="submission" date="2021-09" db="EMBL/GenBank/DDBJ databases">
        <authorList>
            <person name="Gilroy R."/>
        </authorList>
    </citation>
    <scope>NUCLEOTIDE SEQUENCE</scope>
    <source>
        <strain evidence="2">6019</strain>
    </source>
</reference>
<dbReference type="EMBL" id="DYYI01000095">
    <property type="protein sequence ID" value="HJE20427.1"/>
    <property type="molecule type" value="Genomic_DNA"/>
</dbReference>
<organism evidence="2 3">
    <name type="scientific">Aliicoccus persicus</name>
    <dbReference type="NCBI Taxonomy" id="930138"/>
    <lineage>
        <taxon>Bacteria</taxon>
        <taxon>Bacillati</taxon>
        <taxon>Bacillota</taxon>
        <taxon>Bacilli</taxon>
        <taxon>Bacillales</taxon>
        <taxon>Staphylococcaceae</taxon>
        <taxon>Aliicoccus</taxon>
    </lineage>
</organism>
<reference evidence="2" key="1">
    <citation type="journal article" date="2021" name="PeerJ">
        <title>Extensive microbial diversity within the chicken gut microbiome revealed by metagenomics and culture.</title>
        <authorList>
            <person name="Gilroy R."/>
            <person name="Ravi A."/>
            <person name="Getino M."/>
            <person name="Pursley I."/>
            <person name="Horton D.L."/>
            <person name="Alikhan N.F."/>
            <person name="Baker D."/>
            <person name="Gharbi K."/>
            <person name="Hall N."/>
            <person name="Watson M."/>
            <person name="Adriaenssens E.M."/>
            <person name="Foster-Nyarko E."/>
            <person name="Jarju S."/>
            <person name="Secka A."/>
            <person name="Antonio M."/>
            <person name="Oren A."/>
            <person name="Chaudhuri R.R."/>
            <person name="La Ragione R."/>
            <person name="Hildebrand F."/>
            <person name="Pallen M.J."/>
        </authorList>
    </citation>
    <scope>NUCLEOTIDE SEQUENCE</scope>
    <source>
        <strain evidence="2">6019</strain>
    </source>
</reference>
<gene>
    <name evidence="2" type="ORF">K8V35_08750</name>
</gene>
<dbReference type="AlphaFoldDB" id="A0A921JC83"/>
<dbReference type="PANTHER" id="PTHR46825:SF9">
    <property type="entry name" value="BETA-LACTAMASE-RELATED DOMAIN-CONTAINING PROTEIN"/>
    <property type="match status" value="1"/>
</dbReference>
<dbReference type="Proteomes" id="UP000763505">
    <property type="component" value="Unassembled WGS sequence"/>
</dbReference>
<protein>
    <submittedName>
        <fullName evidence="2">Beta-lactamase family protein</fullName>
    </submittedName>
</protein>
<dbReference type="Gene3D" id="3.40.710.10">
    <property type="entry name" value="DD-peptidase/beta-lactamase superfamily"/>
    <property type="match status" value="1"/>
</dbReference>
<dbReference type="InterPro" id="IPR001466">
    <property type="entry name" value="Beta-lactam-related"/>
</dbReference>
<dbReference type="InterPro" id="IPR012338">
    <property type="entry name" value="Beta-lactam/transpept-like"/>
</dbReference>
<evidence type="ECO:0000313" key="3">
    <source>
        <dbReference type="Proteomes" id="UP000763505"/>
    </source>
</evidence>